<dbReference type="EMBL" id="JBHULN010000011">
    <property type="protein sequence ID" value="MFD2572632.1"/>
    <property type="molecule type" value="Genomic_DNA"/>
</dbReference>
<dbReference type="PANTHER" id="PTHR34599">
    <property type="entry name" value="PEROXIDASE-RELATED"/>
    <property type="match status" value="1"/>
</dbReference>
<name>A0ABW5MAF0_9BACT</name>
<proteinExistence type="predicted"/>
<dbReference type="PANTHER" id="PTHR34599:SF1">
    <property type="entry name" value="PHOSPHATIDIC ACID PHOSPHATASE TYPE 2_HALOPEROXIDASE DOMAIN-CONTAINING PROTEIN"/>
    <property type="match status" value="1"/>
</dbReference>
<feature type="domain" description="Phosphatidic acid phosphatase type 2/haloperoxidase" evidence="1">
    <location>
        <begin position="267"/>
        <end position="389"/>
    </location>
</feature>
<dbReference type="Gene3D" id="1.10.606.20">
    <property type="match status" value="1"/>
</dbReference>
<dbReference type="InterPro" id="IPR000326">
    <property type="entry name" value="PAP2/HPO"/>
</dbReference>
<dbReference type="Proteomes" id="UP001597469">
    <property type="component" value="Unassembled WGS sequence"/>
</dbReference>
<dbReference type="RefSeq" id="WP_381525221.1">
    <property type="nucleotide sequence ID" value="NZ_JBHULN010000011.1"/>
</dbReference>
<reference evidence="3" key="1">
    <citation type="journal article" date="2019" name="Int. J. Syst. Evol. Microbiol.">
        <title>The Global Catalogue of Microorganisms (GCM) 10K type strain sequencing project: providing services to taxonomists for standard genome sequencing and annotation.</title>
        <authorList>
            <consortium name="The Broad Institute Genomics Platform"/>
            <consortium name="The Broad Institute Genome Sequencing Center for Infectious Disease"/>
            <person name="Wu L."/>
            <person name="Ma J."/>
        </authorList>
    </citation>
    <scope>NUCLEOTIDE SEQUENCE [LARGE SCALE GENOMIC DNA]</scope>
    <source>
        <strain evidence="3">KCTC 42805</strain>
    </source>
</reference>
<organism evidence="2 3">
    <name type="scientific">Spirosoma soli</name>
    <dbReference type="NCBI Taxonomy" id="1770529"/>
    <lineage>
        <taxon>Bacteria</taxon>
        <taxon>Pseudomonadati</taxon>
        <taxon>Bacteroidota</taxon>
        <taxon>Cytophagia</taxon>
        <taxon>Cytophagales</taxon>
        <taxon>Cytophagaceae</taxon>
        <taxon>Spirosoma</taxon>
    </lineage>
</organism>
<keyword evidence="3" id="KW-1185">Reference proteome</keyword>
<protein>
    <submittedName>
        <fullName evidence="2">Vanadium-dependent haloperoxidase</fullName>
        <ecNumber evidence="2">1.11.1.-</ecNumber>
    </submittedName>
</protein>
<dbReference type="GO" id="GO:0004601">
    <property type="term" value="F:peroxidase activity"/>
    <property type="evidence" value="ECO:0007669"/>
    <property type="project" value="UniProtKB-KW"/>
</dbReference>
<dbReference type="InterPro" id="IPR036938">
    <property type="entry name" value="PAP2/HPO_sf"/>
</dbReference>
<dbReference type="SUPFAM" id="SSF48317">
    <property type="entry name" value="Acid phosphatase/Vanadium-dependent haloperoxidase"/>
    <property type="match status" value="1"/>
</dbReference>
<dbReference type="InterPro" id="IPR052559">
    <property type="entry name" value="V-haloperoxidase"/>
</dbReference>
<sequence>MSLYVIKNSPYNSPTYSSRSLAYLGITMYESVVHSNPAYRSLAGQINGLAALPQPQPKLEYNWPLVLNAAQASMLYKLYPHGNIMGRVDSLQTAVANGLAATEKQDVVERSVIYGWSLANAIFDWSKTDGGYEGYSRNFNPNYKVPVGKSYWVAPPKGSGQSPSLYPLHPDWGQNRTFVASNGTLPLPTLLEYSSLPGSLYYKEHEAVYKKNKVLTKEEKEIAIWWADDPAHTAAPPGHSYNVATTTIKVAKPDLVKAAETYARVGMAVADAFITCWKCKYMYHRERPSTFITATISKEWRPFWPEPPFPAFSSGHSTQAAAAATVLTDLYGKRIELTDSTHYGHPPDPITGTAYKPRRFKSFWAMAVECANSRFYGGIHTNNDNQVGLTEGKKIGDNINKLVWRR</sequence>
<comment type="caution">
    <text evidence="2">The sequence shown here is derived from an EMBL/GenBank/DDBJ whole genome shotgun (WGS) entry which is preliminary data.</text>
</comment>
<dbReference type="EC" id="1.11.1.-" evidence="2"/>
<keyword evidence="2" id="KW-0575">Peroxidase</keyword>
<gene>
    <name evidence="2" type="ORF">ACFSUS_18475</name>
</gene>
<keyword evidence="2" id="KW-0560">Oxidoreductase</keyword>
<evidence type="ECO:0000313" key="3">
    <source>
        <dbReference type="Proteomes" id="UP001597469"/>
    </source>
</evidence>
<dbReference type="CDD" id="cd03398">
    <property type="entry name" value="PAP2_haloperoxidase"/>
    <property type="match status" value="1"/>
</dbReference>
<evidence type="ECO:0000313" key="2">
    <source>
        <dbReference type="EMBL" id="MFD2572632.1"/>
    </source>
</evidence>
<dbReference type="Pfam" id="PF01569">
    <property type="entry name" value="PAP2"/>
    <property type="match status" value="1"/>
</dbReference>
<accession>A0ABW5MAF0</accession>
<evidence type="ECO:0000259" key="1">
    <source>
        <dbReference type="Pfam" id="PF01569"/>
    </source>
</evidence>